<proteinExistence type="predicted"/>
<dbReference type="EMBL" id="RQXS01000022">
    <property type="protein sequence ID" value="RZN59401.1"/>
    <property type="molecule type" value="Genomic_DNA"/>
</dbReference>
<dbReference type="PANTHER" id="PTHR37941:SF1">
    <property type="entry name" value="FUMARASE E-RELATED"/>
    <property type="match status" value="1"/>
</dbReference>
<dbReference type="KEGG" id="apag:EIA51_09800"/>
<dbReference type="Gene3D" id="1.20.120.330">
    <property type="entry name" value="Nucleotidyltransferases domain 2"/>
    <property type="match status" value="1"/>
</dbReference>
<evidence type="ECO:0000313" key="1">
    <source>
        <dbReference type="EMBL" id="RZN59401.1"/>
    </source>
</evidence>
<reference evidence="1 2" key="1">
    <citation type="submission" date="2018-11" db="EMBL/GenBank/DDBJ databases">
        <title>Sequencing Av. paragallinarum serogroups.</title>
        <authorList>
            <person name="Hellmuth J.E."/>
            <person name="Boucher C.E."/>
            <person name="Cason E.D."/>
        </authorList>
    </citation>
    <scope>NUCLEOTIDE SEQUENCE [LARGE SCALE GENOMIC DNA]</scope>
    <source>
        <strain evidence="1 2">SA-3</strain>
    </source>
</reference>
<dbReference type="GO" id="GO:0045892">
    <property type="term" value="P:negative regulation of DNA-templated transcription"/>
    <property type="evidence" value="ECO:0007669"/>
    <property type="project" value="TreeGrafter"/>
</dbReference>
<protein>
    <submittedName>
        <fullName evidence="1">MltR family transcriptional regulator</fullName>
    </submittedName>
</protein>
<organism evidence="1 2">
    <name type="scientific">Avibacterium paragallinarum</name>
    <name type="common">Haemophilus gallinarum</name>
    <dbReference type="NCBI Taxonomy" id="728"/>
    <lineage>
        <taxon>Bacteria</taxon>
        <taxon>Pseudomonadati</taxon>
        <taxon>Pseudomonadota</taxon>
        <taxon>Gammaproteobacteria</taxon>
        <taxon>Pasteurellales</taxon>
        <taxon>Pasteurellaceae</taxon>
        <taxon>Avibacterium</taxon>
    </lineage>
</organism>
<dbReference type="InterPro" id="IPR007761">
    <property type="entry name" value="MtlR-like"/>
</dbReference>
<name>A0A3G8WFI1_AVIPA</name>
<dbReference type="Proteomes" id="UP000294229">
    <property type="component" value="Unassembled WGS sequence"/>
</dbReference>
<dbReference type="AlphaFoldDB" id="A0A3G8WFI1"/>
<comment type="caution">
    <text evidence="1">The sequence shown here is derived from an EMBL/GenBank/DDBJ whole genome shotgun (WGS) entry which is preliminary data.</text>
</comment>
<accession>A0A3G8WFI1</accession>
<dbReference type="NCBIfam" id="NF008234">
    <property type="entry name" value="PRK11001.1"/>
    <property type="match status" value="1"/>
</dbReference>
<dbReference type="PANTHER" id="PTHR37941">
    <property type="entry name" value="FUMARASE E-RELATED"/>
    <property type="match status" value="1"/>
</dbReference>
<sequence length="175" mass="20248">MFRKLSLDDPVYEKLSEATSIRGFITASVALFDEAVDSLINRVFRKTDFAVKSVVDSLFMTSGPLFELSIRLKVLLGLGVIEHDVFEDLNAFIKFKEKLNNDEKDHRFFDPLIIAFMQSLHLQQDKSLLNFPEEKEDPDSLSYQIKTQRKEKLVRSCLILTISEIYERLQVESPL</sequence>
<gene>
    <name evidence="1" type="ORF">EIG79_06025</name>
</gene>
<dbReference type="InterPro" id="IPR038026">
    <property type="entry name" value="MtlR-like_sf"/>
</dbReference>
<evidence type="ECO:0000313" key="2">
    <source>
        <dbReference type="Proteomes" id="UP000294229"/>
    </source>
</evidence>
<dbReference type="SUPFAM" id="SSF158668">
    <property type="entry name" value="MtlR-like"/>
    <property type="match status" value="1"/>
</dbReference>
<dbReference type="Pfam" id="PF05068">
    <property type="entry name" value="MtlR"/>
    <property type="match status" value="1"/>
</dbReference>